<keyword evidence="1" id="KW-0812">Transmembrane</keyword>
<keyword evidence="1" id="KW-1133">Transmembrane helix</keyword>
<dbReference type="RefSeq" id="WP_279586972.1">
    <property type="nucleotide sequence ID" value="NZ_SOEC01000006.1"/>
</dbReference>
<keyword evidence="1" id="KW-0472">Membrane</keyword>
<feature type="transmembrane region" description="Helical" evidence="1">
    <location>
        <begin position="16"/>
        <end position="38"/>
    </location>
</feature>
<protein>
    <submittedName>
        <fullName evidence="2">Uncharacterized protein</fullName>
    </submittedName>
</protein>
<organism evidence="2 3">
    <name type="scientific">Modicisalibacter xianhensis</name>
    <dbReference type="NCBI Taxonomy" id="442341"/>
    <lineage>
        <taxon>Bacteria</taxon>
        <taxon>Pseudomonadati</taxon>
        <taxon>Pseudomonadota</taxon>
        <taxon>Gammaproteobacteria</taxon>
        <taxon>Oceanospirillales</taxon>
        <taxon>Halomonadaceae</taxon>
        <taxon>Modicisalibacter</taxon>
    </lineage>
</organism>
<proteinExistence type="predicted"/>
<name>A0A4R8G3V1_9GAMM</name>
<reference evidence="2 3" key="1">
    <citation type="submission" date="2019-03" db="EMBL/GenBank/DDBJ databases">
        <title>Freshwater and sediment microbial communities from various areas in North America, analyzing microbe dynamics in response to fracking.</title>
        <authorList>
            <person name="Lamendella R."/>
        </authorList>
    </citation>
    <scope>NUCLEOTIDE SEQUENCE [LARGE SCALE GENOMIC DNA]</scope>
    <source>
        <strain evidence="2 3">6_TX</strain>
    </source>
</reference>
<dbReference type="EMBL" id="SOEC01000006">
    <property type="protein sequence ID" value="TDX29796.1"/>
    <property type="molecule type" value="Genomic_DNA"/>
</dbReference>
<sequence length="40" mass="4161">MTGSVANAADDSRHGIMAAALVWGLTEGKLFFIGFFAVMG</sequence>
<evidence type="ECO:0000313" key="3">
    <source>
        <dbReference type="Proteomes" id="UP000294489"/>
    </source>
</evidence>
<accession>A0A4R8G3V1</accession>
<gene>
    <name evidence="2" type="ORF">DFO67_10634</name>
</gene>
<dbReference type="Proteomes" id="UP000294489">
    <property type="component" value="Unassembled WGS sequence"/>
</dbReference>
<evidence type="ECO:0000256" key="1">
    <source>
        <dbReference type="SAM" id="Phobius"/>
    </source>
</evidence>
<dbReference type="AlphaFoldDB" id="A0A4R8G3V1"/>
<comment type="caution">
    <text evidence="2">The sequence shown here is derived from an EMBL/GenBank/DDBJ whole genome shotgun (WGS) entry which is preliminary data.</text>
</comment>
<evidence type="ECO:0000313" key="2">
    <source>
        <dbReference type="EMBL" id="TDX29796.1"/>
    </source>
</evidence>